<evidence type="ECO:0000313" key="1">
    <source>
        <dbReference type="EMBL" id="KAG8631678.1"/>
    </source>
</evidence>
<name>A0A8K0PLG8_9PEZI</name>
<dbReference type="Proteomes" id="UP000809789">
    <property type="component" value="Unassembled WGS sequence"/>
</dbReference>
<proteinExistence type="predicted"/>
<protein>
    <submittedName>
        <fullName evidence="1">Uncharacterized protein</fullName>
    </submittedName>
</protein>
<sequence>MLVALCFVGFSRRESPGQLLQAPAVDLKRAHARAGGNCHGERKLLAIGICRSNTVTGEKQPDEASVTIVVNQMKRPSSDPLANQN</sequence>
<dbReference type="EMBL" id="JAESVG020000001">
    <property type="protein sequence ID" value="KAG8631678.1"/>
    <property type="molecule type" value="Genomic_DNA"/>
</dbReference>
<evidence type="ECO:0000313" key="2">
    <source>
        <dbReference type="Proteomes" id="UP000809789"/>
    </source>
</evidence>
<keyword evidence="2" id="KW-1185">Reference proteome</keyword>
<dbReference type="AlphaFoldDB" id="A0A8K0PLG8"/>
<organism evidence="1 2">
    <name type="scientific">Elsinoe batatas</name>
    <dbReference type="NCBI Taxonomy" id="2601811"/>
    <lineage>
        <taxon>Eukaryota</taxon>
        <taxon>Fungi</taxon>
        <taxon>Dikarya</taxon>
        <taxon>Ascomycota</taxon>
        <taxon>Pezizomycotina</taxon>
        <taxon>Dothideomycetes</taxon>
        <taxon>Dothideomycetidae</taxon>
        <taxon>Myriangiales</taxon>
        <taxon>Elsinoaceae</taxon>
        <taxon>Elsinoe</taxon>
    </lineage>
</organism>
<comment type="caution">
    <text evidence="1">The sequence shown here is derived from an EMBL/GenBank/DDBJ whole genome shotgun (WGS) entry which is preliminary data.</text>
</comment>
<gene>
    <name evidence="1" type="ORF">KVT40_000818</name>
</gene>
<reference evidence="1" key="1">
    <citation type="submission" date="2021-07" db="EMBL/GenBank/DDBJ databases">
        <title>Elsinoe batatas strain:CRI-CJ2 Genome sequencing and assembly.</title>
        <authorList>
            <person name="Huang L."/>
        </authorList>
    </citation>
    <scope>NUCLEOTIDE SEQUENCE</scope>
    <source>
        <strain evidence="1">CRI-CJ2</strain>
    </source>
</reference>
<accession>A0A8K0PLG8</accession>